<dbReference type="PROSITE" id="PS50102">
    <property type="entry name" value="RRM"/>
    <property type="match status" value="1"/>
</dbReference>
<evidence type="ECO:0000313" key="5">
    <source>
        <dbReference type="EMBL" id="PON82891.1"/>
    </source>
</evidence>
<evidence type="ECO:0000259" key="4">
    <source>
        <dbReference type="PROSITE" id="PS50102"/>
    </source>
</evidence>
<dbReference type="OrthoDB" id="439808at2759"/>
<proteinExistence type="predicted"/>
<keyword evidence="1 2" id="KW-0694">RNA-binding</keyword>
<evidence type="ECO:0000256" key="3">
    <source>
        <dbReference type="SAM" id="MobiDB-lite"/>
    </source>
</evidence>
<comment type="caution">
    <text evidence="5">The sequence shown here is derived from an EMBL/GenBank/DDBJ whole genome shotgun (WGS) entry which is preliminary data.</text>
</comment>
<dbReference type="InParanoid" id="A0A2P5EBF9"/>
<dbReference type="InterPro" id="IPR000504">
    <property type="entry name" value="RRM_dom"/>
</dbReference>
<dbReference type="STRING" id="63057.A0A2P5EBF9"/>
<feature type="domain" description="RRM" evidence="4">
    <location>
        <begin position="33"/>
        <end position="111"/>
    </location>
</feature>
<gene>
    <name evidence="5" type="ORF">TorRG33x02_213020</name>
</gene>
<reference evidence="6" key="1">
    <citation type="submission" date="2016-06" db="EMBL/GenBank/DDBJ databases">
        <title>Parallel loss of symbiosis genes in relatives of nitrogen-fixing non-legume Parasponia.</title>
        <authorList>
            <person name="Van Velzen R."/>
            <person name="Holmer R."/>
            <person name="Bu F."/>
            <person name="Rutten L."/>
            <person name="Van Zeijl A."/>
            <person name="Liu W."/>
            <person name="Santuari L."/>
            <person name="Cao Q."/>
            <person name="Sharma T."/>
            <person name="Shen D."/>
            <person name="Roswanjaya Y."/>
            <person name="Wardhani T."/>
            <person name="Kalhor M.S."/>
            <person name="Jansen J."/>
            <person name="Van den Hoogen J."/>
            <person name="Gungor B."/>
            <person name="Hartog M."/>
            <person name="Hontelez J."/>
            <person name="Verver J."/>
            <person name="Yang W.-C."/>
            <person name="Schijlen E."/>
            <person name="Repin R."/>
            <person name="Schilthuizen M."/>
            <person name="Schranz E."/>
            <person name="Heidstra R."/>
            <person name="Miyata K."/>
            <person name="Fedorova E."/>
            <person name="Kohlen W."/>
            <person name="Bisseling T."/>
            <person name="Smit S."/>
            <person name="Geurts R."/>
        </authorList>
    </citation>
    <scope>NUCLEOTIDE SEQUENCE [LARGE SCALE GENOMIC DNA]</scope>
    <source>
        <strain evidence="6">cv. RG33-2</strain>
    </source>
</reference>
<protein>
    <submittedName>
        <fullName evidence="5">Splicing factor-like protein</fullName>
    </submittedName>
</protein>
<accession>A0A2P5EBF9</accession>
<dbReference type="InterPro" id="IPR035979">
    <property type="entry name" value="RBD_domain_sf"/>
</dbReference>
<dbReference type="Pfam" id="PF00076">
    <property type="entry name" value="RRM_1"/>
    <property type="match status" value="1"/>
</dbReference>
<dbReference type="InterPro" id="IPR012677">
    <property type="entry name" value="Nucleotide-bd_a/b_plait_sf"/>
</dbReference>
<keyword evidence="6" id="KW-1185">Reference proteome</keyword>
<dbReference type="GO" id="GO:0003723">
    <property type="term" value="F:RNA binding"/>
    <property type="evidence" value="ECO:0007669"/>
    <property type="project" value="UniProtKB-UniRule"/>
</dbReference>
<name>A0A2P5EBF9_TREOI</name>
<evidence type="ECO:0000256" key="2">
    <source>
        <dbReference type="PROSITE-ProRule" id="PRU00176"/>
    </source>
</evidence>
<dbReference type="SUPFAM" id="SSF54928">
    <property type="entry name" value="RNA-binding domain, RBD"/>
    <property type="match status" value="1"/>
</dbReference>
<feature type="region of interest" description="Disordered" evidence="3">
    <location>
        <begin position="117"/>
        <end position="140"/>
    </location>
</feature>
<dbReference type="Proteomes" id="UP000237000">
    <property type="component" value="Unassembled WGS sequence"/>
</dbReference>
<dbReference type="PROSITE" id="PS51257">
    <property type="entry name" value="PROKAR_LIPOPROTEIN"/>
    <property type="match status" value="1"/>
</dbReference>
<organism evidence="5 6">
    <name type="scientific">Trema orientale</name>
    <name type="common">Charcoal tree</name>
    <name type="synonym">Celtis orientalis</name>
    <dbReference type="NCBI Taxonomy" id="63057"/>
    <lineage>
        <taxon>Eukaryota</taxon>
        <taxon>Viridiplantae</taxon>
        <taxon>Streptophyta</taxon>
        <taxon>Embryophyta</taxon>
        <taxon>Tracheophyta</taxon>
        <taxon>Spermatophyta</taxon>
        <taxon>Magnoliopsida</taxon>
        <taxon>eudicotyledons</taxon>
        <taxon>Gunneridae</taxon>
        <taxon>Pentapetalae</taxon>
        <taxon>rosids</taxon>
        <taxon>fabids</taxon>
        <taxon>Rosales</taxon>
        <taxon>Cannabaceae</taxon>
        <taxon>Trema</taxon>
    </lineage>
</organism>
<sequence>MAALRKIVGSRTGLPYSSLLPPALLISCRGITSKLFVGGLSFYTNEKGLSEAFSEHGQVIDAKIVMNRVSAKSKGFGFVTFASEDEAHKALTEMNGKELNGRVIFVDYAKPKADFGERMPIARGPPETAPHSIQKESEII</sequence>
<evidence type="ECO:0000313" key="6">
    <source>
        <dbReference type="Proteomes" id="UP000237000"/>
    </source>
</evidence>
<dbReference type="PANTHER" id="PTHR48027">
    <property type="entry name" value="HETEROGENEOUS NUCLEAR RIBONUCLEOPROTEIN 87F-RELATED"/>
    <property type="match status" value="1"/>
</dbReference>
<evidence type="ECO:0000256" key="1">
    <source>
        <dbReference type="ARBA" id="ARBA00022884"/>
    </source>
</evidence>
<dbReference type="AlphaFoldDB" id="A0A2P5EBF9"/>
<dbReference type="SMART" id="SM00360">
    <property type="entry name" value="RRM"/>
    <property type="match status" value="1"/>
</dbReference>
<dbReference type="InterPro" id="IPR052462">
    <property type="entry name" value="SLIRP/GR-RBP-like"/>
</dbReference>
<dbReference type="Gene3D" id="3.30.70.330">
    <property type="match status" value="1"/>
</dbReference>
<dbReference type="FunCoup" id="A0A2P5EBF9">
    <property type="interactions" value="619"/>
</dbReference>
<dbReference type="EMBL" id="JXTC01000187">
    <property type="protein sequence ID" value="PON82891.1"/>
    <property type="molecule type" value="Genomic_DNA"/>
</dbReference>